<sequence length="127" mass="12833">MRRPGGVTLVAVIVWISGALQIIGGVIGLITAQTTAEVTGSAGSVVTTSIIAIVLGVVTIVVGAALLRGSQLARVLTTIVLALNLIGGLYLVIGTPSNVLQGILNAVLALIGIVLLYTRSANAYFRG</sequence>
<keyword evidence="1" id="KW-0472">Membrane</keyword>
<reference evidence="3" key="1">
    <citation type="submission" date="2022-08" db="EMBL/GenBank/DDBJ databases">
        <authorList>
            <person name="Deng Y."/>
            <person name="Han X.-F."/>
            <person name="Zhang Y.-Q."/>
        </authorList>
    </citation>
    <scope>NUCLEOTIDE SEQUENCE</scope>
    <source>
        <strain evidence="3">CPCC 205716</strain>
    </source>
</reference>
<dbReference type="Pfam" id="PF23636">
    <property type="entry name" value="DUF7144"/>
    <property type="match status" value="1"/>
</dbReference>
<gene>
    <name evidence="3" type="ORF">NVV95_08635</name>
</gene>
<evidence type="ECO:0000313" key="3">
    <source>
        <dbReference type="EMBL" id="MCS5714617.1"/>
    </source>
</evidence>
<evidence type="ECO:0000313" key="4">
    <source>
        <dbReference type="Proteomes" id="UP001165580"/>
    </source>
</evidence>
<proteinExistence type="predicted"/>
<keyword evidence="1" id="KW-0812">Transmembrane</keyword>
<name>A0ABT2GG78_9MICO</name>
<organism evidence="3 4">
    <name type="scientific">Herbiconiux gentiana</name>
    <dbReference type="NCBI Taxonomy" id="2970912"/>
    <lineage>
        <taxon>Bacteria</taxon>
        <taxon>Bacillati</taxon>
        <taxon>Actinomycetota</taxon>
        <taxon>Actinomycetes</taxon>
        <taxon>Micrococcales</taxon>
        <taxon>Microbacteriaceae</taxon>
        <taxon>Herbiconiux</taxon>
    </lineage>
</organism>
<accession>A0ABT2GG78</accession>
<keyword evidence="1" id="KW-1133">Transmembrane helix</keyword>
<evidence type="ECO:0000256" key="1">
    <source>
        <dbReference type="SAM" id="Phobius"/>
    </source>
</evidence>
<feature type="transmembrane region" description="Helical" evidence="1">
    <location>
        <begin position="42"/>
        <end position="67"/>
    </location>
</feature>
<feature type="transmembrane region" description="Helical" evidence="1">
    <location>
        <begin position="99"/>
        <end position="118"/>
    </location>
</feature>
<dbReference type="RefSeq" id="WP_259486140.1">
    <property type="nucleotide sequence ID" value="NZ_JANTEZ010000003.1"/>
</dbReference>
<evidence type="ECO:0000259" key="2">
    <source>
        <dbReference type="Pfam" id="PF23636"/>
    </source>
</evidence>
<dbReference type="EMBL" id="JANTEZ010000003">
    <property type="protein sequence ID" value="MCS5714617.1"/>
    <property type="molecule type" value="Genomic_DNA"/>
</dbReference>
<feature type="transmembrane region" description="Helical" evidence="1">
    <location>
        <begin position="74"/>
        <end position="93"/>
    </location>
</feature>
<dbReference type="Proteomes" id="UP001165580">
    <property type="component" value="Unassembled WGS sequence"/>
</dbReference>
<protein>
    <recommendedName>
        <fullName evidence="2">DUF7144 domain-containing protein</fullName>
    </recommendedName>
</protein>
<comment type="caution">
    <text evidence="3">The sequence shown here is derived from an EMBL/GenBank/DDBJ whole genome shotgun (WGS) entry which is preliminary data.</text>
</comment>
<keyword evidence="4" id="KW-1185">Reference proteome</keyword>
<feature type="domain" description="DUF7144" evidence="2">
    <location>
        <begin position="7"/>
        <end position="114"/>
    </location>
</feature>
<dbReference type="InterPro" id="IPR055568">
    <property type="entry name" value="DUF7144"/>
</dbReference>
<feature type="transmembrane region" description="Helical" evidence="1">
    <location>
        <begin position="7"/>
        <end position="30"/>
    </location>
</feature>